<dbReference type="InterPro" id="IPR000182">
    <property type="entry name" value="GNAT_dom"/>
</dbReference>
<dbReference type="InterPro" id="IPR016181">
    <property type="entry name" value="Acyl_CoA_acyltransferase"/>
</dbReference>
<proteinExistence type="predicted"/>
<feature type="non-terminal residue" evidence="2">
    <location>
        <position position="1"/>
    </location>
</feature>
<dbReference type="CDD" id="cd04301">
    <property type="entry name" value="NAT_SF"/>
    <property type="match status" value="1"/>
</dbReference>
<dbReference type="PANTHER" id="PTHR43792:SF13">
    <property type="entry name" value="ACETYLTRANSFERASE"/>
    <property type="match status" value="1"/>
</dbReference>
<dbReference type="InterPro" id="IPR051531">
    <property type="entry name" value="N-acetyltransferase"/>
</dbReference>
<dbReference type="Pfam" id="PF13302">
    <property type="entry name" value="Acetyltransf_3"/>
    <property type="match status" value="1"/>
</dbReference>
<dbReference type="PANTHER" id="PTHR43792">
    <property type="entry name" value="GNAT FAMILY, PUTATIVE (AFU_ORTHOLOGUE AFUA_3G00765)-RELATED-RELATED"/>
    <property type="match status" value="1"/>
</dbReference>
<dbReference type="SUPFAM" id="SSF55729">
    <property type="entry name" value="Acyl-CoA N-acyltransferases (Nat)"/>
    <property type="match status" value="1"/>
</dbReference>
<reference evidence="2" key="1">
    <citation type="journal article" date="2014" name="Front. Microbiol.">
        <title>High frequency of phylogenetically diverse reductive dehalogenase-homologous genes in deep subseafloor sedimentary metagenomes.</title>
        <authorList>
            <person name="Kawai M."/>
            <person name="Futagami T."/>
            <person name="Toyoda A."/>
            <person name="Takaki Y."/>
            <person name="Nishi S."/>
            <person name="Hori S."/>
            <person name="Arai W."/>
            <person name="Tsubouchi T."/>
            <person name="Morono Y."/>
            <person name="Uchiyama I."/>
            <person name="Ito T."/>
            <person name="Fujiyama A."/>
            <person name="Inagaki F."/>
            <person name="Takami H."/>
        </authorList>
    </citation>
    <scope>NUCLEOTIDE SEQUENCE</scope>
    <source>
        <strain evidence="2">Expedition CK06-06</strain>
    </source>
</reference>
<dbReference type="EMBL" id="BARV01027476">
    <property type="protein sequence ID" value="GAI37695.1"/>
    <property type="molecule type" value="Genomic_DNA"/>
</dbReference>
<organism evidence="2">
    <name type="scientific">marine sediment metagenome</name>
    <dbReference type="NCBI Taxonomy" id="412755"/>
    <lineage>
        <taxon>unclassified sequences</taxon>
        <taxon>metagenomes</taxon>
        <taxon>ecological metagenomes</taxon>
    </lineage>
</organism>
<feature type="domain" description="N-acetyltransferase" evidence="1">
    <location>
        <begin position="33"/>
        <end position="173"/>
    </location>
</feature>
<accession>X1PF81</accession>
<dbReference type="AlphaFoldDB" id="X1PF81"/>
<sequence>SLNTPRLKLIPAAFSLMQAELGRQEAFSRSLGARIPENWPPEILVDALVLFFAQLKQDPKLAGWLSWYFVLRGNGEEPVLVGSGGFKGPPQPDGTVELGYSVLPQYQGRGYATEAVGALLLWVFSHNEVAHVIAETALENRSSVRVLKKLGFTCFGQGSQARTMHFELARKHYHTEKSA</sequence>
<name>X1PF81_9ZZZZ</name>
<dbReference type="PROSITE" id="PS51186">
    <property type="entry name" value="GNAT"/>
    <property type="match status" value="1"/>
</dbReference>
<dbReference type="GO" id="GO:0016747">
    <property type="term" value="F:acyltransferase activity, transferring groups other than amino-acyl groups"/>
    <property type="evidence" value="ECO:0007669"/>
    <property type="project" value="InterPro"/>
</dbReference>
<evidence type="ECO:0000259" key="1">
    <source>
        <dbReference type="PROSITE" id="PS51186"/>
    </source>
</evidence>
<comment type="caution">
    <text evidence="2">The sequence shown here is derived from an EMBL/GenBank/DDBJ whole genome shotgun (WGS) entry which is preliminary data.</text>
</comment>
<evidence type="ECO:0000313" key="2">
    <source>
        <dbReference type="EMBL" id="GAI37695.1"/>
    </source>
</evidence>
<dbReference type="Gene3D" id="3.40.630.30">
    <property type="match status" value="1"/>
</dbReference>
<gene>
    <name evidence="2" type="ORF">S06H3_44202</name>
</gene>
<protein>
    <recommendedName>
        <fullName evidence="1">N-acetyltransferase domain-containing protein</fullName>
    </recommendedName>
</protein>